<organism evidence="2 3">
    <name type="scientific">Microbacterium aurugineum</name>
    <dbReference type="NCBI Taxonomy" id="2851642"/>
    <lineage>
        <taxon>Bacteria</taxon>
        <taxon>Bacillati</taxon>
        <taxon>Actinomycetota</taxon>
        <taxon>Actinomycetes</taxon>
        <taxon>Micrococcales</taxon>
        <taxon>Microbacteriaceae</taxon>
        <taxon>Microbacterium</taxon>
    </lineage>
</organism>
<dbReference type="InterPro" id="IPR050765">
    <property type="entry name" value="Riboflavin_Biosynth_HTPR"/>
</dbReference>
<evidence type="ECO:0000313" key="2">
    <source>
        <dbReference type="EMBL" id="UPL17239.1"/>
    </source>
</evidence>
<proteinExistence type="predicted"/>
<dbReference type="EMBL" id="CP078078">
    <property type="protein sequence ID" value="UPL17239.1"/>
    <property type="molecule type" value="Genomic_DNA"/>
</dbReference>
<dbReference type="InterPro" id="IPR024072">
    <property type="entry name" value="DHFR-like_dom_sf"/>
</dbReference>
<accession>A0ABY4IWU4</accession>
<dbReference type="Pfam" id="PF01872">
    <property type="entry name" value="RibD_C"/>
    <property type="match status" value="1"/>
</dbReference>
<dbReference type="RefSeq" id="WP_261812350.1">
    <property type="nucleotide sequence ID" value="NZ_CP078078.1"/>
</dbReference>
<dbReference type="PANTHER" id="PTHR38011:SF11">
    <property type="entry name" value="2,5-DIAMINO-6-RIBOSYLAMINO-4(3H)-PYRIMIDINONE 5'-PHOSPHATE REDUCTASE"/>
    <property type="match status" value="1"/>
</dbReference>
<evidence type="ECO:0000313" key="3">
    <source>
        <dbReference type="Proteomes" id="UP000830631"/>
    </source>
</evidence>
<name>A0ABY4IWU4_9MICO</name>
<gene>
    <name evidence="2" type="ORF">KV397_05435</name>
</gene>
<dbReference type="Gene3D" id="3.40.430.10">
    <property type="entry name" value="Dihydrofolate Reductase, subunit A"/>
    <property type="match status" value="1"/>
</dbReference>
<feature type="domain" description="Bacterial bifunctional deaminase-reductase C-terminal" evidence="1">
    <location>
        <begin position="5"/>
        <end position="183"/>
    </location>
</feature>
<dbReference type="InterPro" id="IPR002734">
    <property type="entry name" value="RibDG_C"/>
</dbReference>
<sequence length="192" mass="20877">MRELTYYIGVSLDGFIAGPADEVDFYPVTPAFAESLGTEFADVQPTFARAGRGGADAPVTQFDTVLMGRRTYEPALQVGVTDPYAHLRTIVFSGTLADPVDPNIEIVRTDPVERVRQVKAEDGLGIYLAGGALLAGALIDEIDRLIVKKYPVIAGDGIPMARFAFAPKSFDLEEARTFDNGCVVLTYVRTRR</sequence>
<evidence type="ECO:0000259" key="1">
    <source>
        <dbReference type="Pfam" id="PF01872"/>
    </source>
</evidence>
<protein>
    <submittedName>
        <fullName evidence="2">Dihydrofolate reductase family protein</fullName>
    </submittedName>
</protein>
<dbReference type="SUPFAM" id="SSF53597">
    <property type="entry name" value="Dihydrofolate reductase-like"/>
    <property type="match status" value="1"/>
</dbReference>
<dbReference type="Proteomes" id="UP000830631">
    <property type="component" value="Chromosome"/>
</dbReference>
<keyword evidence="3" id="KW-1185">Reference proteome</keyword>
<dbReference type="PANTHER" id="PTHR38011">
    <property type="entry name" value="DIHYDROFOLATE REDUCTASE FAMILY PROTEIN (AFU_ORTHOLOGUE AFUA_8G06820)"/>
    <property type="match status" value="1"/>
</dbReference>
<reference evidence="2 3" key="1">
    <citation type="submission" date="2021-06" db="EMBL/GenBank/DDBJ databases">
        <title>Genome-based taxonomic framework of Microbacterium strains isolated from marine environment, the description of four new species and reclassification of four preexisting species.</title>
        <authorList>
            <person name="Lee S.D."/>
            <person name="Kim S.-M."/>
            <person name="Byeon Y.-S."/>
            <person name="Yang H.L."/>
            <person name="Kim I.S."/>
        </authorList>
    </citation>
    <scope>NUCLEOTIDE SEQUENCE [LARGE SCALE GENOMIC DNA]</scope>
    <source>
        <strain evidence="2 3">KSW4-10</strain>
    </source>
</reference>